<comment type="caution">
    <text evidence="2">The sequence shown here is derived from an EMBL/GenBank/DDBJ whole genome shotgun (WGS) entry which is preliminary data.</text>
</comment>
<keyword evidence="3" id="KW-1185">Reference proteome</keyword>
<evidence type="ECO:0000313" key="3">
    <source>
        <dbReference type="Proteomes" id="UP001054837"/>
    </source>
</evidence>
<name>A0AAV4WJY2_9ARAC</name>
<reference evidence="2 3" key="1">
    <citation type="submission" date="2021-06" db="EMBL/GenBank/DDBJ databases">
        <title>Caerostris darwini draft genome.</title>
        <authorList>
            <person name="Kono N."/>
            <person name="Arakawa K."/>
        </authorList>
    </citation>
    <scope>NUCLEOTIDE SEQUENCE [LARGE SCALE GENOMIC DNA]</scope>
</reference>
<organism evidence="2 3">
    <name type="scientific">Caerostris darwini</name>
    <dbReference type="NCBI Taxonomy" id="1538125"/>
    <lineage>
        <taxon>Eukaryota</taxon>
        <taxon>Metazoa</taxon>
        <taxon>Ecdysozoa</taxon>
        <taxon>Arthropoda</taxon>
        <taxon>Chelicerata</taxon>
        <taxon>Arachnida</taxon>
        <taxon>Araneae</taxon>
        <taxon>Araneomorphae</taxon>
        <taxon>Entelegynae</taxon>
        <taxon>Araneoidea</taxon>
        <taxon>Araneidae</taxon>
        <taxon>Caerostris</taxon>
    </lineage>
</organism>
<keyword evidence="1" id="KW-0732">Signal</keyword>
<dbReference type="EMBL" id="BPLQ01014754">
    <property type="protein sequence ID" value="GIY82952.1"/>
    <property type="molecule type" value="Genomic_DNA"/>
</dbReference>
<gene>
    <name evidence="2" type="ORF">CDAR_527491</name>
</gene>
<feature type="chain" id="PRO_5043999972" evidence="1">
    <location>
        <begin position="19"/>
        <end position="130"/>
    </location>
</feature>
<sequence>MFLTTSFFFFCCCCCWLGEEMKWNEFVRKLRFLPPEASPLNSTLLPRICSSDPDYLMSIEKASHANEIGNTKFPMKYLQENTILLTEKREVKISNEGFLGGGKLFPVRTGGGGGREIFREIKVPPILWIQ</sequence>
<evidence type="ECO:0000313" key="2">
    <source>
        <dbReference type="EMBL" id="GIY82952.1"/>
    </source>
</evidence>
<protein>
    <submittedName>
        <fullName evidence="2">Uncharacterized protein</fullName>
    </submittedName>
</protein>
<dbReference type="AlphaFoldDB" id="A0AAV4WJY2"/>
<dbReference type="Proteomes" id="UP001054837">
    <property type="component" value="Unassembled WGS sequence"/>
</dbReference>
<evidence type="ECO:0000256" key="1">
    <source>
        <dbReference type="SAM" id="SignalP"/>
    </source>
</evidence>
<feature type="signal peptide" evidence="1">
    <location>
        <begin position="1"/>
        <end position="18"/>
    </location>
</feature>
<proteinExistence type="predicted"/>
<accession>A0AAV4WJY2</accession>